<protein>
    <submittedName>
        <fullName evidence="1">Uncharacterized protein</fullName>
    </submittedName>
</protein>
<accession>A0A1S8X9K6</accession>
<organism evidence="1 2">
    <name type="scientific">Opisthorchis viverrini</name>
    <name type="common">Southeast Asian liver fluke</name>
    <dbReference type="NCBI Taxonomy" id="6198"/>
    <lineage>
        <taxon>Eukaryota</taxon>
        <taxon>Metazoa</taxon>
        <taxon>Spiralia</taxon>
        <taxon>Lophotrochozoa</taxon>
        <taxon>Platyhelminthes</taxon>
        <taxon>Trematoda</taxon>
        <taxon>Digenea</taxon>
        <taxon>Opisthorchiida</taxon>
        <taxon>Opisthorchiata</taxon>
        <taxon>Opisthorchiidae</taxon>
        <taxon>Opisthorchis</taxon>
    </lineage>
</organism>
<name>A0A1S8X9K6_OPIVI</name>
<sequence length="154" mass="17066">MQLCAHLPEEILTRLVVVVSHISCFGPKLPHELGFNKRYSKSASTALQSVLPGLILMLHPNDSESGGSRLRRITENTTEFLQLNLDGSLQVKSRSHKPHPNTSLVFCSSSDTKYSFILFIVFMPTTTCKPLSSSDISAPSNLIKIVVFHNTRTL</sequence>
<dbReference type="AlphaFoldDB" id="A0A1S8X9K6"/>
<dbReference type="Proteomes" id="UP000243686">
    <property type="component" value="Unassembled WGS sequence"/>
</dbReference>
<feature type="non-terminal residue" evidence="1">
    <location>
        <position position="154"/>
    </location>
</feature>
<dbReference type="EMBL" id="KV891560">
    <property type="protein sequence ID" value="OON23352.1"/>
    <property type="molecule type" value="Genomic_DNA"/>
</dbReference>
<evidence type="ECO:0000313" key="1">
    <source>
        <dbReference type="EMBL" id="OON23352.1"/>
    </source>
</evidence>
<gene>
    <name evidence="1" type="ORF">X801_00741</name>
</gene>
<proteinExistence type="predicted"/>
<reference evidence="1 2" key="1">
    <citation type="submission" date="2015-03" db="EMBL/GenBank/DDBJ databases">
        <title>Draft genome of the nematode, Opisthorchis viverrini.</title>
        <authorList>
            <person name="Mitreva M."/>
        </authorList>
    </citation>
    <scope>NUCLEOTIDE SEQUENCE [LARGE SCALE GENOMIC DNA]</scope>
    <source>
        <strain evidence="1">Khon Kaen</strain>
    </source>
</reference>
<keyword evidence="2" id="KW-1185">Reference proteome</keyword>
<evidence type="ECO:0000313" key="2">
    <source>
        <dbReference type="Proteomes" id="UP000243686"/>
    </source>
</evidence>